<reference evidence="1 2" key="1">
    <citation type="submission" date="2019-11" db="EMBL/GenBank/DDBJ databases">
        <authorList>
            <person name="Holert J."/>
        </authorList>
    </citation>
    <scope>NUCLEOTIDE SEQUENCE [LARGE SCALE GENOMIC DNA]</scope>
    <source>
        <strain evidence="1">SB11_3</strain>
    </source>
</reference>
<dbReference type="AlphaFoldDB" id="A0A5S9Q6M4"/>
<gene>
    <name evidence="1" type="ORF">OPDIPICF_04729</name>
</gene>
<dbReference type="OrthoDB" id="9803139at2"/>
<dbReference type="Proteomes" id="UP000441399">
    <property type="component" value="Unassembled WGS sequence"/>
</dbReference>
<evidence type="ECO:0000313" key="1">
    <source>
        <dbReference type="EMBL" id="CAA0113459.1"/>
    </source>
</evidence>
<sequence>MISDKFNRDENPNWEPDALVEFIFFGRSSAVKNGYRPTYRVNGDYLTSTFHWFIDNGKAEPNIPTQAFVKFITPEAYPNCLKEGMILDVIEVPNKVGEAKIIEVYNKQLKACT</sequence>
<evidence type="ECO:0000313" key="2">
    <source>
        <dbReference type="Proteomes" id="UP000441399"/>
    </source>
</evidence>
<keyword evidence="2" id="KW-1185">Reference proteome</keyword>
<accession>A0A5S9Q6M4</accession>
<protein>
    <submittedName>
        <fullName evidence="1">Uncharacterized protein</fullName>
    </submittedName>
</protein>
<organism evidence="1 2">
    <name type="scientific">BD1-7 clade bacterium</name>
    <dbReference type="NCBI Taxonomy" id="2029982"/>
    <lineage>
        <taxon>Bacteria</taxon>
        <taxon>Pseudomonadati</taxon>
        <taxon>Pseudomonadota</taxon>
        <taxon>Gammaproteobacteria</taxon>
        <taxon>Cellvibrionales</taxon>
        <taxon>Spongiibacteraceae</taxon>
        <taxon>BD1-7 clade</taxon>
    </lineage>
</organism>
<name>A0A5S9Q6M4_9GAMM</name>
<dbReference type="Gene3D" id="2.40.30.10">
    <property type="entry name" value="Translation factors"/>
    <property type="match status" value="1"/>
</dbReference>
<dbReference type="EMBL" id="CACSIO010000017">
    <property type="protein sequence ID" value="CAA0113459.1"/>
    <property type="molecule type" value="Genomic_DNA"/>
</dbReference>
<proteinExistence type="predicted"/>